<accession>A0AAD7PNY3</accession>
<proteinExistence type="predicted"/>
<evidence type="ECO:0000256" key="1">
    <source>
        <dbReference type="SAM" id="SignalP"/>
    </source>
</evidence>
<gene>
    <name evidence="2" type="ORF">O6P43_016918</name>
</gene>
<evidence type="ECO:0008006" key="4">
    <source>
        <dbReference type="Google" id="ProtNLM"/>
    </source>
</evidence>
<dbReference type="Proteomes" id="UP001163823">
    <property type="component" value="Chromosome 7"/>
</dbReference>
<dbReference type="AlphaFoldDB" id="A0AAD7PNY3"/>
<sequence>MDKSKFLLHIILLPLLLFLLFSSLFAISATARPLSHELNSVLQTEKKRRLDTIIDVNPPPVPSGGDRR</sequence>
<reference evidence="2" key="1">
    <citation type="journal article" date="2023" name="Science">
        <title>Elucidation of the pathway for biosynthesis of saponin adjuvants from the soapbark tree.</title>
        <authorList>
            <person name="Reed J."/>
            <person name="Orme A."/>
            <person name="El-Demerdash A."/>
            <person name="Owen C."/>
            <person name="Martin L.B.B."/>
            <person name="Misra R.C."/>
            <person name="Kikuchi S."/>
            <person name="Rejzek M."/>
            <person name="Martin A.C."/>
            <person name="Harkess A."/>
            <person name="Leebens-Mack J."/>
            <person name="Louveau T."/>
            <person name="Stephenson M.J."/>
            <person name="Osbourn A."/>
        </authorList>
    </citation>
    <scope>NUCLEOTIDE SEQUENCE</scope>
    <source>
        <strain evidence="2">S10</strain>
    </source>
</reference>
<organism evidence="2 3">
    <name type="scientific">Quillaja saponaria</name>
    <name type="common">Soap bark tree</name>
    <dbReference type="NCBI Taxonomy" id="32244"/>
    <lineage>
        <taxon>Eukaryota</taxon>
        <taxon>Viridiplantae</taxon>
        <taxon>Streptophyta</taxon>
        <taxon>Embryophyta</taxon>
        <taxon>Tracheophyta</taxon>
        <taxon>Spermatophyta</taxon>
        <taxon>Magnoliopsida</taxon>
        <taxon>eudicotyledons</taxon>
        <taxon>Gunneridae</taxon>
        <taxon>Pentapetalae</taxon>
        <taxon>rosids</taxon>
        <taxon>fabids</taxon>
        <taxon>Fabales</taxon>
        <taxon>Quillajaceae</taxon>
        <taxon>Quillaja</taxon>
    </lineage>
</organism>
<keyword evidence="3" id="KW-1185">Reference proteome</keyword>
<protein>
    <recommendedName>
        <fullName evidence="4">Transmembrane protein</fullName>
    </recommendedName>
</protein>
<name>A0AAD7PNY3_QUISA</name>
<comment type="caution">
    <text evidence="2">The sequence shown here is derived from an EMBL/GenBank/DDBJ whole genome shotgun (WGS) entry which is preliminary data.</text>
</comment>
<keyword evidence="1" id="KW-0732">Signal</keyword>
<evidence type="ECO:0000313" key="3">
    <source>
        <dbReference type="Proteomes" id="UP001163823"/>
    </source>
</evidence>
<dbReference type="EMBL" id="JARAOO010000007">
    <property type="protein sequence ID" value="KAJ7961590.1"/>
    <property type="molecule type" value="Genomic_DNA"/>
</dbReference>
<evidence type="ECO:0000313" key="2">
    <source>
        <dbReference type="EMBL" id="KAJ7961590.1"/>
    </source>
</evidence>
<feature type="chain" id="PRO_5042079745" description="Transmembrane protein" evidence="1">
    <location>
        <begin position="32"/>
        <end position="68"/>
    </location>
</feature>
<dbReference type="KEGG" id="qsa:O6P43_016918"/>
<feature type="signal peptide" evidence="1">
    <location>
        <begin position="1"/>
        <end position="31"/>
    </location>
</feature>